<sequence length="65" mass="7378">MVSRKLNRGDFACCCDLFVYIQVTFLREQSLCQGKLHIGTQYGYLAFGLSNHCLLADFHAGLRAY</sequence>
<proteinExistence type="predicted"/>
<organism evidence="1 2">
    <name type="scientific">Shewanella piezotolerans (strain WP3 / JCM 13877)</name>
    <dbReference type="NCBI Taxonomy" id="225849"/>
    <lineage>
        <taxon>Bacteria</taxon>
        <taxon>Pseudomonadati</taxon>
        <taxon>Pseudomonadota</taxon>
        <taxon>Gammaproteobacteria</taxon>
        <taxon>Alteromonadales</taxon>
        <taxon>Shewanellaceae</taxon>
        <taxon>Shewanella</taxon>
    </lineage>
</organism>
<protein>
    <submittedName>
        <fullName evidence="1">Uncharacterized protein</fullName>
    </submittedName>
</protein>
<evidence type="ECO:0000313" key="2">
    <source>
        <dbReference type="Proteomes" id="UP000000753"/>
    </source>
</evidence>
<evidence type="ECO:0000313" key="1">
    <source>
        <dbReference type="EMBL" id="ACJ31388.1"/>
    </source>
</evidence>
<reference evidence="1 2" key="1">
    <citation type="journal article" date="2008" name="PLoS ONE">
        <title>Environmental adaptation: genomic analysis of the piezotolerant and psychrotolerant deep-sea iron reducing bacterium Shewanella piezotolerans WP3.</title>
        <authorList>
            <person name="Wang F."/>
            <person name="Wang J."/>
            <person name="Jian H."/>
            <person name="Zhang B."/>
            <person name="Li S."/>
            <person name="Wang F."/>
            <person name="Zeng X."/>
            <person name="Gao L."/>
            <person name="Bartlett D.H."/>
            <person name="Yu J."/>
            <person name="Hu S."/>
            <person name="Xiao X."/>
        </authorList>
    </citation>
    <scope>NUCLEOTIDE SEQUENCE [LARGE SCALE GENOMIC DNA]</scope>
    <source>
        <strain evidence="2">WP3 / JCM 13877</strain>
    </source>
</reference>
<dbReference type="EMBL" id="CP000472">
    <property type="protein sequence ID" value="ACJ31388.1"/>
    <property type="molecule type" value="Genomic_DNA"/>
</dbReference>
<dbReference type="AlphaFoldDB" id="B8CUR2"/>
<accession>B8CUR2</accession>
<name>B8CUR2_SHEPW</name>
<dbReference type="Proteomes" id="UP000000753">
    <property type="component" value="Chromosome"/>
</dbReference>
<dbReference type="KEGG" id="swp:swp_4757"/>
<gene>
    <name evidence="1" type="ordered locus">swp_4757</name>
</gene>
<keyword evidence="2" id="KW-1185">Reference proteome</keyword>
<dbReference type="HOGENOM" id="CLU_2847426_0_0_6"/>